<evidence type="ECO:0008006" key="3">
    <source>
        <dbReference type="Google" id="ProtNLM"/>
    </source>
</evidence>
<reference evidence="2" key="1">
    <citation type="journal article" date="2017" name="Proc. Natl. Acad. Sci. U.S.A.">
        <title>Simulation of Deepwater Horizon oil plume reveals substrate specialization within a complex community of hydrocarbon degraders.</title>
        <authorList>
            <person name="Hu P."/>
            <person name="Dubinsky E.A."/>
            <person name="Probst A.J."/>
            <person name="Wang J."/>
            <person name="Sieber C.M.K."/>
            <person name="Tom L.M."/>
            <person name="Gardinali P."/>
            <person name="Banfield J.F."/>
            <person name="Atlas R.M."/>
            <person name="Andersen G.L."/>
        </authorList>
    </citation>
    <scope>NUCLEOTIDE SEQUENCE [LARGE SCALE GENOMIC DNA]</scope>
</reference>
<dbReference type="EMBL" id="MABE01000623">
    <property type="protein sequence ID" value="OUS37772.1"/>
    <property type="molecule type" value="Genomic_DNA"/>
</dbReference>
<name>A0A1Y5HRQ1_OLEAN</name>
<protein>
    <recommendedName>
        <fullName evidence="3">Acyl-CoA oxidase/dehydrogenase middle domain-containing protein</fullName>
    </recommendedName>
</protein>
<dbReference type="InterPro" id="IPR009100">
    <property type="entry name" value="AcylCoA_DH/oxidase_NM_dom_sf"/>
</dbReference>
<dbReference type="GO" id="GO:0016627">
    <property type="term" value="F:oxidoreductase activity, acting on the CH-CH group of donors"/>
    <property type="evidence" value="ECO:0007669"/>
    <property type="project" value="InterPro"/>
</dbReference>
<evidence type="ECO:0000313" key="2">
    <source>
        <dbReference type="Proteomes" id="UP000227088"/>
    </source>
</evidence>
<gene>
    <name evidence="1" type="ORF">A9R00_10850</name>
</gene>
<dbReference type="Proteomes" id="UP000227088">
    <property type="component" value="Unassembled WGS sequence"/>
</dbReference>
<accession>A0A1Y5HRQ1</accession>
<proteinExistence type="predicted"/>
<organism evidence="1 2">
    <name type="scientific">Oleispira antarctica</name>
    <dbReference type="NCBI Taxonomy" id="188908"/>
    <lineage>
        <taxon>Bacteria</taxon>
        <taxon>Pseudomonadati</taxon>
        <taxon>Pseudomonadota</taxon>
        <taxon>Gammaproteobacteria</taxon>
        <taxon>Oceanospirillales</taxon>
        <taxon>Oceanospirillaceae</taxon>
        <taxon>Oleispira</taxon>
    </lineage>
</organism>
<dbReference type="AlphaFoldDB" id="A0A1Y5HRQ1"/>
<dbReference type="SUPFAM" id="SSF56645">
    <property type="entry name" value="Acyl-CoA dehydrogenase NM domain-like"/>
    <property type="match status" value="1"/>
</dbReference>
<evidence type="ECO:0000313" key="1">
    <source>
        <dbReference type="EMBL" id="OUS37772.1"/>
    </source>
</evidence>
<dbReference type="Gene3D" id="2.40.110.10">
    <property type="entry name" value="Butyryl-CoA Dehydrogenase, subunit A, domain 2"/>
    <property type="match status" value="1"/>
</dbReference>
<comment type="caution">
    <text evidence="1">The sequence shown here is derived from an EMBL/GenBank/DDBJ whole genome shotgun (WGS) entry which is preliminary data.</text>
</comment>
<dbReference type="InterPro" id="IPR046373">
    <property type="entry name" value="Acyl-CoA_Oxase/DH_mid-dom_sf"/>
</dbReference>
<sequence length="301" mass="33683">MSLVDIEAKIETRLLKALQQPLLAYCDIETFRQQMAASFQHSSTQQTAFFLGAQSATPGMAFLAGYQAALRCLDPLCPSDQFAAFCVSEKGIKKPWDMKTQLDKSDANWQLNGRKGFVMLVPDTIDQLYVVAKRSDGSLSCVQLAADSAGITIGEPLSAPFVKDIPHAGIHFDNVIISAEQILTADAHLQANKPFRYWEDVHVTVAMAGWMLRQLAEMEEFEASKALLREKICQLIEKFKEQPDYYSVAGLDIVDECHKTMEIQSKGLGEKALKLWQVDRLLLQMGFKIRHQIRLKLASGQ</sequence>